<feature type="region of interest" description="Disordered" evidence="1">
    <location>
        <begin position="35"/>
        <end position="59"/>
    </location>
</feature>
<reference evidence="3 5" key="2">
    <citation type="submission" date="2018-06" db="EMBL/GenBank/DDBJ databases">
        <authorList>
            <consortium name="Pathogen Informatics"/>
            <person name="Doyle S."/>
        </authorList>
    </citation>
    <scope>NUCLEOTIDE SEQUENCE [LARGE SCALE GENOMIC DNA]</scope>
    <source>
        <strain evidence="3 5">NCTC13291</strain>
    </source>
</reference>
<dbReference type="EMBL" id="LLWF02000022">
    <property type="protein sequence ID" value="ONH83558.1"/>
    <property type="molecule type" value="Genomic_DNA"/>
</dbReference>
<keyword evidence="4" id="KW-1185">Reference proteome</keyword>
<evidence type="ECO:0000313" key="4">
    <source>
        <dbReference type="Proteomes" id="UP000054844"/>
    </source>
</evidence>
<evidence type="ECO:0000256" key="1">
    <source>
        <dbReference type="SAM" id="MobiDB-lite"/>
    </source>
</evidence>
<dbReference type="RefSeq" id="WP_019459637.1">
    <property type="nucleotide sequence ID" value="NZ_AP031462.1"/>
</dbReference>
<feature type="compositionally biased region" description="Basic residues" evidence="1">
    <location>
        <begin position="48"/>
        <end position="59"/>
    </location>
</feature>
<proteinExistence type="predicted"/>
<evidence type="ECO:0000313" key="2">
    <source>
        <dbReference type="EMBL" id="ONH83558.1"/>
    </source>
</evidence>
<organism evidence="2 4">
    <name type="scientific">Roseomonas mucosa</name>
    <dbReference type="NCBI Taxonomy" id="207340"/>
    <lineage>
        <taxon>Bacteria</taxon>
        <taxon>Pseudomonadati</taxon>
        <taxon>Pseudomonadota</taxon>
        <taxon>Alphaproteobacteria</taxon>
        <taxon>Acetobacterales</taxon>
        <taxon>Roseomonadaceae</taxon>
        <taxon>Roseomonas</taxon>
    </lineage>
</organism>
<dbReference type="Proteomes" id="UP000054844">
    <property type="component" value="Unassembled WGS sequence"/>
</dbReference>
<dbReference type="OrthoDB" id="8456397at2"/>
<dbReference type="Proteomes" id="UP000254919">
    <property type="component" value="Unassembled WGS sequence"/>
</dbReference>
<evidence type="ECO:0000313" key="5">
    <source>
        <dbReference type="Proteomes" id="UP000254919"/>
    </source>
</evidence>
<reference evidence="2 4" key="1">
    <citation type="submission" date="2016-12" db="EMBL/GenBank/DDBJ databases">
        <title>Draft genome sequence of Roseomonas mucosa strain AU37, isolated from a peripheral intravenous catheter.</title>
        <authorList>
            <person name="Choudhury M.A."/>
            <person name="Sidjabat H.E."/>
            <person name="Wailan A.M."/>
            <person name="Zhang L."/>
            <person name="Marsh N.M."/>
            <person name="Rickard C.M."/>
            <person name="Davies M."/>
            <person name="Mcmillan D.J."/>
        </authorList>
    </citation>
    <scope>NUCLEOTIDE SEQUENCE [LARGE SCALE GENOMIC DNA]</scope>
    <source>
        <strain evidence="2 4">SAVE376</strain>
    </source>
</reference>
<dbReference type="AlphaFoldDB" id="A0A1S8D7R2"/>
<sequence>MKGTPMSLWLSAASRTAGWWQGHFANAWRQQSSKAIRAALSAPAKPSRTTRTRRHTKKT</sequence>
<accession>A0A1S8D7R2</accession>
<gene>
    <name evidence="2" type="ORF">APZ41_009005</name>
    <name evidence="3" type="ORF">NCTC13291_00474</name>
</gene>
<protein>
    <submittedName>
        <fullName evidence="2">Uncharacterized protein</fullName>
    </submittedName>
</protein>
<dbReference type="GeneID" id="99635496"/>
<name>A0A1S8D7R2_9PROT</name>
<dbReference type="STRING" id="207340.APZ41_009005"/>
<dbReference type="EMBL" id="UGVN01000001">
    <property type="protein sequence ID" value="SUE38054.1"/>
    <property type="molecule type" value="Genomic_DNA"/>
</dbReference>
<evidence type="ECO:0000313" key="3">
    <source>
        <dbReference type="EMBL" id="SUE38054.1"/>
    </source>
</evidence>